<comment type="caution">
    <text evidence="2">The sequence shown here is derived from an EMBL/GenBank/DDBJ whole genome shotgun (WGS) entry which is preliminary data.</text>
</comment>
<evidence type="ECO:0000313" key="3">
    <source>
        <dbReference type="Proteomes" id="UP001280581"/>
    </source>
</evidence>
<gene>
    <name evidence="2" type="ORF">GRF29_28g2575515</name>
</gene>
<evidence type="ECO:0000313" key="2">
    <source>
        <dbReference type="EMBL" id="KAK3214278.1"/>
    </source>
</evidence>
<feature type="signal peptide" evidence="1">
    <location>
        <begin position="1"/>
        <end position="20"/>
    </location>
</feature>
<dbReference type="AlphaFoldDB" id="A0AAN6M1S6"/>
<dbReference type="EMBL" id="WVTA01000004">
    <property type="protein sequence ID" value="KAK3214278.1"/>
    <property type="molecule type" value="Genomic_DNA"/>
</dbReference>
<keyword evidence="1" id="KW-0732">Signal</keyword>
<protein>
    <submittedName>
        <fullName evidence="2">Uncharacterized protein</fullName>
    </submittedName>
</protein>
<accession>A0AAN6M1S6</accession>
<organism evidence="2 3">
    <name type="scientific">Pseudopithomyces chartarum</name>
    <dbReference type="NCBI Taxonomy" id="1892770"/>
    <lineage>
        <taxon>Eukaryota</taxon>
        <taxon>Fungi</taxon>
        <taxon>Dikarya</taxon>
        <taxon>Ascomycota</taxon>
        <taxon>Pezizomycotina</taxon>
        <taxon>Dothideomycetes</taxon>
        <taxon>Pleosporomycetidae</taxon>
        <taxon>Pleosporales</taxon>
        <taxon>Massarineae</taxon>
        <taxon>Didymosphaeriaceae</taxon>
        <taxon>Pseudopithomyces</taxon>
    </lineage>
</organism>
<reference evidence="2 3" key="1">
    <citation type="submission" date="2021-02" db="EMBL/GenBank/DDBJ databases">
        <title>Genome assembly of Pseudopithomyces chartarum.</title>
        <authorList>
            <person name="Jauregui R."/>
            <person name="Singh J."/>
            <person name="Voisey C."/>
        </authorList>
    </citation>
    <scope>NUCLEOTIDE SEQUENCE [LARGE SCALE GENOMIC DNA]</scope>
    <source>
        <strain evidence="2 3">AGR01</strain>
    </source>
</reference>
<feature type="chain" id="PRO_5042885208" evidence="1">
    <location>
        <begin position="21"/>
        <end position="74"/>
    </location>
</feature>
<proteinExistence type="predicted"/>
<dbReference type="Proteomes" id="UP001280581">
    <property type="component" value="Unassembled WGS sequence"/>
</dbReference>
<name>A0AAN6M1S6_9PLEO</name>
<keyword evidence="3" id="KW-1185">Reference proteome</keyword>
<evidence type="ECO:0000256" key="1">
    <source>
        <dbReference type="SAM" id="SignalP"/>
    </source>
</evidence>
<sequence length="74" mass="7533">MKLFTTIAVLAVSLSGFASAKITCGKCAFNGQYCDVAGAYRACWGGGPCGGSTICSSGCHWDPDNPDYGGLAQC</sequence>